<dbReference type="AlphaFoldDB" id="A0A9P6FM54"/>
<dbReference type="Proteomes" id="UP000780801">
    <property type="component" value="Unassembled WGS sequence"/>
</dbReference>
<name>A0A9P6FM54_9FUNG</name>
<organism evidence="2 3">
    <name type="scientific">Lunasporangiospora selenospora</name>
    <dbReference type="NCBI Taxonomy" id="979761"/>
    <lineage>
        <taxon>Eukaryota</taxon>
        <taxon>Fungi</taxon>
        <taxon>Fungi incertae sedis</taxon>
        <taxon>Mucoromycota</taxon>
        <taxon>Mortierellomycotina</taxon>
        <taxon>Mortierellomycetes</taxon>
        <taxon>Mortierellales</taxon>
        <taxon>Mortierellaceae</taxon>
        <taxon>Lunasporangiospora</taxon>
    </lineage>
</organism>
<protein>
    <submittedName>
        <fullName evidence="2">Uncharacterized protein</fullName>
    </submittedName>
</protein>
<evidence type="ECO:0000313" key="2">
    <source>
        <dbReference type="EMBL" id="KAF9577205.1"/>
    </source>
</evidence>
<feature type="transmembrane region" description="Helical" evidence="1">
    <location>
        <begin position="14"/>
        <end position="31"/>
    </location>
</feature>
<keyword evidence="3" id="KW-1185">Reference proteome</keyword>
<dbReference type="EMBL" id="JAABOA010005150">
    <property type="protein sequence ID" value="KAF9577205.1"/>
    <property type="molecule type" value="Genomic_DNA"/>
</dbReference>
<feature type="transmembrane region" description="Helical" evidence="1">
    <location>
        <begin position="51"/>
        <end position="69"/>
    </location>
</feature>
<gene>
    <name evidence="2" type="ORF">BGW38_007746</name>
</gene>
<proteinExistence type="predicted"/>
<keyword evidence="1" id="KW-0812">Transmembrane</keyword>
<sequence length="108" mass="12286">MPTDSASPPLLGDVVVDPGIDSLLPTFRFMVHRKLRRKAHGQYRRNSTRRYIFSTIVIALFLTLVGIGAQQLELAASWPELALVALLLIAMIYIVVKVSIVIRWCFYW</sequence>
<keyword evidence="1" id="KW-0472">Membrane</keyword>
<feature type="transmembrane region" description="Helical" evidence="1">
    <location>
        <begin position="81"/>
        <end position="106"/>
    </location>
</feature>
<reference evidence="2" key="1">
    <citation type="journal article" date="2020" name="Fungal Divers.">
        <title>Resolving the Mortierellaceae phylogeny through synthesis of multi-gene phylogenetics and phylogenomics.</title>
        <authorList>
            <person name="Vandepol N."/>
            <person name="Liber J."/>
            <person name="Desiro A."/>
            <person name="Na H."/>
            <person name="Kennedy M."/>
            <person name="Barry K."/>
            <person name="Grigoriev I.V."/>
            <person name="Miller A.N."/>
            <person name="O'Donnell K."/>
            <person name="Stajich J.E."/>
            <person name="Bonito G."/>
        </authorList>
    </citation>
    <scope>NUCLEOTIDE SEQUENCE</scope>
    <source>
        <strain evidence="2">KOD1015</strain>
    </source>
</reference>
<accession>A0A9P6FM54</accession>
<keyword evidence="1" id="KW-1133">Transmembrane helix</keyword>
<evidence type="ECO:0000313" key="3">
    <source>
        <dbReference type="Proteomes" id="UP000780801"/>
    </source>
</evidence>
<evidence type="ECO:0000256" key="1">
    <source>
        <dbReference type="SAM" id="Phobius"/>
    </source>
</evidence>
<comment type="caution">
    <text evidence="2">The sequence shown here is derived from an EMBL/GenBank/DDBJ whole genome shotgun (WGS) entry which is preliminary data.</text>
</comment>